<comment type="caution">
    <text evidence="1">The sequence shown here is derived from an EMBL/GenBank/DDBJ whole genome shotgun (WGS) entry which is preliminary data.</text>
</comment>
<reference evidence="1 2" key="1">
    <citation type="journal article" date="2022" name="Int. J. Syst. Evol. Microbiol.">
        <title>Pseudomonas aegrilactucae sp. nov. and Pseudomonas morbosilactucae sp. nov., pathogens causing bacterial rot of lettuce in Japan.</title>
        <authorList>
            <person name="Sawada H."/>
            <person name="Fujikawa T."/>
            <person name="Satou M."/>
        </authorList>
    </citation>
    <scope>NUCLEOTIDE SEQUENCE [LARGE SCALE GENOMIC DNA]</scope>
    <source>
        <strain evidence="1 2">MAFF 302030</strain>
    </source>
</reference>
<dbReference type="Proteomes" id="UP001155059">
    <property type="component" value="Unassembled WGS sequence"/>
</dbReference>
<evidence type="ECO:0000313" key="2">
    <source>
        <dbReference type="Proteomes" id="UP001155059"/>
    </source>
</evidence>
<sequence length="172" mass="19298">MNISERVSLFVLLNAFYRFGCILKEMGVDMPKEVALFMDELWACLVSGSSKLNTASIDSVIDSTVVEEQNADYIEVLRNFYFYALSDLIVFFAEGAPDGLSAAESSIIDAYDYMAGQRYIVEKKAGKAVVLTDEEEAEILTDPMFVGETNSLQSDRAFAEKIVDWQHALKFR</sequence>
<protein>
    <submittedName>
        <fullName evidence="1">Uncharacterized protein</fullName>
    </submittedName>
</protein>
<reference evidence="1 2" key="2">
    <citation type="journal article" date="2023" name="Plant Pathol.">
        <title>Dismantling and reorganizing Pseudomonas marginalis sensu#lato.</title>
        <authorList>
            <person name="Sawada H."/>
            <person name="Fujikawa T."/>
            <person name="Satou M."/>
        </authorList>
    </citation>
    <scope>NUCLEOTIDE SEQUENCE [LARGE SCALE GENOMIC DNA]</scope>
    <source>
        <strain evidence="1 2">MAFF 302030</strain>
    </source>
</reference>
<dbReference type="EMBL" id="JALQCW010000002">
    <property type="protein sequence ID" value="MCK9796295.1"/>
    <property type="molecule type" value="Genomic_DNA"/>
</dbReference>
<name>A0A9X2C3J0_9PSED</name>
<evidence type="ECO:0000313" key="1">
    <source>
        <dbReference type="EMBL" id="MCK9796295.1"/>
    </source>
</evidence>
<dbReference type="AlphaFoldDB" id="A0A9X2C3J0"/>
<gene>
    <name evidence="1" type="ORF">M1B34_00655</name>
</gene>
<organism evidence="1 2">
    <name type="scientific">Pseudomonas morbosilactucae</name>
    <dbReference type="NCBI Taxonomy" id="2938197"/>
    <lineage>
        <taxon>Bacteria</taxon>
        <taxon>Pseudomonadati</taxon>
        <taxon>Pseudomonadota</taxon>
        <taxon>Gammaproteobacteria</taxon>
        <taxon>Pseudomonadales</taxon>
        <taxon>Pseudomonadaceae</taxon>
        <taxon>Pseudomonas</taxon>
    </lineage>
</organism>
<accession>A0A9X2C3J0</accession>
<dbReference type="RefSeq" id="WP_268264156.1">
    <property type="nucleotide sequence ID" value="NZ_JALQCW010000002.1"/>
</dbReference>
<proteinExistence type="predicted"/>